<evidence type="ECO:0000313" key="2">
    <source>
        <dbReference type="EMBL" id="CAD9509840.1"/>
    </source>
</evidence>
<dbReference type="Gene3D" id="3.60.110.10">
    <property type="entry name" value="Carbon-nitrogen hydrolase"/>
    <property type="match status" value="1"/>
</dbReference>
<proteinExistence type="predicted"/>
<name>A0A7S2MYS4_9STRA</name>
<dbReference type="InterPro" id="IPR003010">
    <property type="entry name" value="C-N_Hydrolase"/>
</dbReference>
<dbReference type="SUPFAM" id="SSF56317">
    <property type="entry name" value="Carbon-nitrogen hydrolase"/>
    <property type="match status" value="1"/>
</dbReference>
<dbReference type="PANTHER" id="PTHR23088:SF30">
    <property type="entry name" value="OMEGA-AMIDASE NIT2"/>
    <property type="match status" value="1"/>
</dbReference>
<dbReference type="GO" id="GO:0005739">
    <property type="term" value="C:mitochondrion"/>
    <property type="evidence" value="ECO:0007669"/>
    <property type="project" value="TreeGrafter"/>
</dbReference>
<dbReference type="GO" id="GO:0006541">
    <property type="term" value="P:glutamine metabolic process"/>
    <property type="evidence" value="ECO:0007669"/>
    <property type="project" value="TreeGrafter"/>
</dbReference>
<evidence type="ECO:0000259" key="1">
    <source>
        <dbReference type="PROSITE" id="PS50263"/>
    </source>
</evidence>
<feature type="domain" description="CN hydrolase" evidence="1">
    <location>
        <begin position="1"/>
        <end position="75"/>
    </location>
</feature>
<reference evidence="2" key="1">
    <citation type="submission" date="2021-01" db="EMBL/GenBank/DDBJ databases">
        <authorList>
            <person name="Corre E."/>
            <person name="Pelletier E."/>
            <person name="Niang G."/>
            <person name="Scheremetjew M."/>
            <person name="Finn R."/>
            <person name="Kale V."/>
            <person name="Holt S."/>
            <person name="Cochrane G."/>
            <person name="Meng A."/>
            <person name="Brown T."/>
            <person name="Cohen L."/>
        </authorList>
    </citation>
    <scope>NUCLEOTIDE SEQUENCE</scope>
    <source>
        <strain evidence="2">CCMP826</strain>
    </source>
</reference>
<dbReference type="Pfam" id="PF00795">
    <property type="entry name" value="CN_hydrolase"/>
    <property type="match status" value="1"/>
</dbReference>
<protein>
    <recommendedName>
        <fullName evidence="1">CN hydrolase domain-containing protein</fullName>
    </recommendedName>
</protein>
<dbReference type="GO" id="GO:0050152">
    <property type="term" value="F:omega-amidase activity"/>
    <property type="evidence" value="ECO:0007669"/>
    <property type="project" value="TreeGrafter"/>
</dbReference>
<accession>A0A7S2MYS4</accession>
<organism evidence="2">
    <name type="scientific">Helicotheca tamesis</name>
    <dbReference type="NCBI Taxonomy" id="374047"/>
    <lineage>
        <taxon>Eukaryota</taxon>
        <taxon>Sar</taxon>
        <taxon>Stramenopiles</taxon>
        <taxon>Ochrophyta</taxon>
        <taxon>Bacillariophyta</taxon>
        <taxon>Mediophyceae</taxon>
        <taxon>Lithodesmiophycidae</taxon>
        <taxon>Lithodesmiales</taxon>
        <taxon>Lithodesmiaceae</taxon>
        <taxon>Helicotheca</taxon>
    </lineage>
</organism>
<dbReference type="PROSITE" id="PS50263">
    <property type="entry name" value="CN_HYDROLASE"/>
    <property type="match status" value="1"/>
</dbReference>
<dbReference type="InterPro" id="IPR036526">
    <property type="entry name" value="C-N_Hydrolase_sf"/>
</dbReference>
<dbReference type="EMBL" id="HBGV01016027">
    <property type="protein sequence ID" value="CAD9509840.1"/>
    <property type="molecule type" value="Transcribed_RNA"/>
</dbReference>
<sequence length="105" mass="11683">MTTGPAHWELLQRARAVDNQCYVLTASPSRTEAPKEEGKYPHYTAWGHSTVVAPWGDVVATCDEGENVVIADLDMEKVKEMRMGIPTLEQKRADMYTLSETEGGK</sequence>
<dbReference type="AlphaFoldDB" id="A0A7S2MYS4"/>
<dbReference type="PANTHER" id="PTHR23088">
    <property type="entry name" value="NITRILASE-RELATED"/>
    <property type="match status" value="1"/>
</dbReference>
<dbReference type="GO" id="GO:0006107">
    <property type="term" value="P:oxaloacetate metabolic process"/>
    <property type="evidence" value="ECO:0007669"/>
    <property type="project" value="TreeGrafter"/>
</dbReference>
<dbReference type="GO" id="GO:0006528">
    <property type="term" value="P:asparagine metabolic process"/>
    <property type="evidence" value="ECO:0007669"/>
    <property type="project" value="TreeGrafter"/>
</dbReference>
<gene>
    <name evidence="2" type="ORF">HTAM1171_LOCUS9885</name>
</gene>